<feature type="region of interest" description="Disordered" evidence="6">
    <location>
        <begin position="105"/>
        <end position="124"/>
    </location>
</feature>
<feature type="region of interest" description="Disordered" evidence="6">
    <location>
        <begin position="250"/>
        <end position="290"/>
    </location>
</feature>
<dbReference type="EMBL" id="CAKKTJ010000119">
    <property type="protein sequence ID" value="CAH0474994.1"/>
    <property type="molecule type" value="Genomic_DNA"/>
</dbReference>
<evidence type="ECO:0000313" key="9">
    <source>
        <dbReference type="EMBL" id="CAH0514457.1"/>
    </source>
</evidence>
<dbReference type="InterPro" id="IPR003656">
    <property type="entry name" value="Znf_BED"/>
</dbReference>
<name>A0AAU9KMB5_9STRA</name>
<dbReference type="Proteomes" id="UP001160483">
    <property type="component" value="Unassembled WGS sequence"/>
</dbReference>
<evidence type="ECO:0000313" key="10">
    <source>
        <dbReference type="Proteomes" id="UP001158986"/>
    </source>
</evidence>
<dbReference type="EMBL" id="CAKLCB010000072">
    <property type="protein sequence ID" value="CAH0514457.1"/>
    <property type="molecule type" value="Genomic_DNA"/>
</dbReference>
<feature type="coiled-coil region" evidence="5">
    <location>
        <begin position="166"/>
        <end position="216"/>
    </location>
</feature>
<evidence type="ECO:0000256" key="1">
    <source>
        <dbReference type="ARBA" id="ARBA00022723"/>
    </source>
</evidence>
<organism evidence="8 11">
    <name type="scientific">Peronospora belbahrii</name>
    <dbReference type="NCBI Taxonomy" id="622444"/>
    <lineage>
        <taxon>Eukaryota</taxon>
        <taxon>Sar</taxon>
        <taxon>Stramenopiles</taxon>
        <taxon>Oomycota</taxon>
        <taxon>Peronosporomycetes</taxon>
        <taxon>Peronosporales</taxon>
        <taxon>Peronosporaceae</taxon>
        <taxon>Peronospora</taxon>
    </lineage>
</organism>
<sequence length="290" mass="32424">MVRPLNKEWKFFGHKYRVSGAKCAKVDCKACQTQVSASINRLQSHIRVCPARTASTTFAYDSSSNTSDCSNTGLSDAIPASLEIEKHTIEAPTLRNLTTEQTSMTCDAPLAKKQRQSPSKVYDQPRMNASTANVAVVTSEDGSWIDSVMDEAVETVQPAATSVLNKRRLEIEEKRLYLELKRDQREERRERLELEILDARIRKEKLLAEKEGYEAKVLLALSRKQLFDQGVDEDEVNRILPISTFQTSFNNSNSATTEAATTTANTIETPSASTSWEKDAMSETNESEAF</sequence>
<evidence type="ECO:0000256" key="3">
    <source>
        <dbReference type="ARBA" id="ARBA00022833"/>
    </source>
</evidence>
<feature type="compositionally biased region" description="Low complexity" evidence="6">
    <location>
        <begin position="250"/>
        <end position="269"/>
    </location>
</feature>
<dbReference type="PROSITE" id="PS50808">
    <property type="entry name" value="ZF_BED"/>
    <property type="match status" value="1"/>
</dbReference>
<evidence type="ECO:0000259" key="7">
    <source>
        <dbReference type="PROSITE" id="PS50808"/>
    </source>
</evidence>
<keyword evidence="2 4" id="KW-0863">Zinc-finger</keyword>
<feature type="domain" description="BED-type" evidence="7">
    <location>
        <begin position="3"/>
        <end position="56"/>
    </location>
</feature>
<evidence type="ECO:0000256" key="4">
    <source>
        <dbReference type="PROSITE-ProRule" id="PRU00027"/>
    </source>
</evidence>
<keyword evidence="3" id="KW-0862">Zinc</keyword>
<evidence type="ECO:0000256" key="6">
    <source>
        <dbReference type="SAM" id="MobiDB-lite"/>
    </source>
</evidence>
<evidence type="ECO:0000256" key="5">
    <source>
        <dbReference type="SAM" id="Coils"/>
    </source>
</evidence>
<evidence type="ECO:0000313" key="11">
    <source>
        <dbReference type="Proteomes" id="UP001160483"/>
    </source>
</evidence>
<dbReference type="AlphaFoldDB" id="A0AAU9KMB5"/>
<evidence type="ECO:0000256" key="2">
    <source>
        <dbReference type="ARBA" id="ARBA00022771"/>
    </source>
</evidence>
<dbReference type="GO" id="GO:0008270">
    <property type="term" value="F:zinc ion binding"/>
    <property type="evidence" value="ECO:0007669"/>
    <property type="project" value="UniProtKB-KW"/>
</dbReference>
<reference evidence="8 10" key="1">
    <citation type="submission" date="2021-11" db="EMBL/GenBank/DDBJ databases">
        <authorList>
            <person name="Islam A."/>
            <person name="Islam S."/>
            <person name="Flora M.S."/>
            <person name="Rahman M."/>
            <person name="Ziaur R.M."/>
            <person name="Epstein J.H."/>
            <person name="Hassan M."/>
            <person name="Klassen M."/>
            <person name="Woodard K."/>
            <person name="Webb A."/>
            <person name="Webby R.J."/>
            <person name="El Zowalaty M.E."/>
        </authorList>
    </citation>
    <scope>NUCLEOTIDE SEQUENCE</scope>
    <source>
        <strain evidence="9">Pbs1</strain>
        <strain evidence="8">Pbs3</strain>
    </source>
</reference>
<keyword evidence="1" id="KW-0479">Metal-binding</keyword>
<accession>A0AAU9KMB5</accession>
<protein>
    <recommendedName>
        <fullName evidence="7">BED-type domain-containing protein</fullName>
    </recommendedName>
</protein>
<keyword evidence="10" id="KW-1185">Reference proteome</keyword>
<comment type="caution">
    <text evidence="8">The sequence shown here is derived from an EMBL/GenBank/DDBJ whole genome shotgun (WGS) entry which is preliminary data.</text>
</comment>
<proteinExistence type="predicted"/>
<dbReference type="GO" id="GO:0003677">
    <property type="term" value="F:DNA binding"/>
    <property type="evidence" value="ECO:0007669"/>
    <property type="project" value="InterPro"/>
</dbReference>
<evidence type="ECO:0000313" key="8">
    <source>
        <dbReference type="EMBL" id="CAH0474994.1"/>
    </source>
</evidence>
<keyword evidence="5" id="KW-0175">Coiled coil</keyword>
<dbReference type="Proteomes" id="UP001158986">
    <property type="component" value="Unassembled WGS sequence"/>
</dbReference>
<gene>
    <name evidence="9" type="ORF">PBS001_LOCUS1207</name>
    <name evidence="8" type="ORF">PBS003_LOCUS1830</name>
</gene>